<evidence type="ECO:0000313" key="3">
    <source>
        <dbReference type="Proteomes" id="UP000694892"/>
    </source>
</evidence>
<evidence type="ECO:0000256" key="1">
    <source>
        <dbReference type="SAM" id="MobiDB-lite"/>
    </source>
</evidence>
<dbReference type="Gene3D" id="3.30.250.20">
    <property type="entry name" value="L1 transposable element, C-terminal domain"/>
    <property type="match status" value="1"/>
</dbReference>
<feature type="region of interest" description="Disordered" evidence="1">
    <location>
        <begin position="64"/>
        <end position="91"/>
    </location>
</feature>
<dbReference type="FunFam" id="3.30.250.20:FF:000006">
    <property type="entry name" value="Uncharacterized protein"/>
    <property type="match status" value="1"/>
</dbReference>
<reference evidence="3" key="1">
    <citation type="journal article" date="2016" name="Nature">
        <title>Genome evolution in the allotetraploid frog Xenopus laevis.</title>
        <authorList>
            <person name="Session A.M."/>
            <person name="Uno Y."/>
            <person name="Kwon T."/>
            <person name="Chapman J.A."/>
            <person name="Toyoda A."/>
            <person name="Takahashi S."/>
            <person name="Fukui A."/>
            <person name="Hikosaka A."/>
            <person name="Suzuki A."/>
            <person name="Kondo M."/>
            <person name="van Heeringen S.J."/>
            <person name="Quigley I."/>
            <person name="Heinz S."/>
            <person name="Ogino H."/>
            <person name="Ochi H."/>
            <person name="Hellsten U."/>
            <person name="Lyons J.B."/>
            <person name="Simakov O."/>
            <person name="Putnam N."/>
            <person name="Stites J."/>
            <person name="Kuroki Y."/>
            <person name="Tanaka T."/>
            <person name="Michiue T."/>
            <person name="Watanabe M."/>
            <person name="Bogdanovic O."/>
            <person name="Lister R."/>
            <person name="Georgiou G."/>
            <person name="Paranjpe S.S."/>
            <person name="van Kruijsbergen I."/>
            <person name="Shu S."/>
            <person name="Carlson J."/>
            <person name="Kinoshita T."/>
            <person name="Ohta Y."/>
            <person name="Mawaribuchi S."/>
            <person name="Jenkins J."/>
            <person name="Grimwood J."/>
            <person name="Schmutz J."/>
            <person name="Mitros T."/>
            <person name="Mozaffari S.V."/>
            <person name="Suzuki Y."/>
            <person name="Haramoto Y."/>
            <person name="Yamamoto T.S."/>
            <person name="Takagi C."/>
            <person name="Heald R."/>
            <person name="Miller K."/>
            <person name="Haudenschild C."/>
            <person name="Kitzman J."/>
            <person name="Nakayama T."/>
            <person name="Izutsu Y."/>
            <person name="Robert J."/>
            <person name="Fortriede J."/>
            <person name="Burns K."/>
            <person name="Lotay V."/>
            <person name="Karimi K."/>
            <person name="Yasuoka Y."/>
            <person name="Dichmann D.S."/>
            <person name="Flajnik M.F."/>
            <person name="Houston D.W."/>
            <person name="Shendure J."/>
            <person name="DuPasquier L."/>
            <person name="Vize P.D."/>
            <person name="Zorn A.M."/>
            <person name="Ito M."/>
            <person name="Marcotte E.M."/>
            <person name="Wallingford J.B."/>
            <person name="Ito Y."/>
            <person name="Asashima M."/>
            <person name="Ueno N."/>
            <person name="Matsuda Y."/>
            <person name="Veenstra G.J."/>
            <person name="Fujiyama A."/>
            <person name="Harland R.M."/>
            <person name="Taira M."/>
            <person name="Rokhsar D.S."/>
        </authorList>
    </citation>
    <scope>NUCLEOTIDE SEQUENCE [LARGE SCALE GENOMIC DNA]</scope>
    <source>
        <strain evidence="3">J</strain>
    </source>
</reference>
<evidence type="ECO:0000313" key="2">
    <source>
        <dbReference type="EMBL" id="OCT92582.1"/>
    </source>
</evidence>
<proteinExistence type="predicted"/>
<gene>
    <name evidence="2" type="ORF">XELAEV_18015639mg</name>
</gene>
<protein>
    <submittedName>
        <fullName evidence="2">Uncharacterized protein</fullName>
    </submittedName>
</protein>
<feature type="compositionally biased region" description="Polar residues" evidence="1">
    <location>
        <begin position="69"/>
        <end position="79"/>
    </location>
</feature>
<dbReference type="AlphaFoldDB" id="A0A974HW50"/>
<dbReference type="InterPro" id="IPR042566">
    <property type="entry name" value="L1_C"/>
</dbReference>
<name>A0A974HW50_XENLA</name>
<sequence length="91" mass="10193">MDLAPATLLKRKAFAEITKILRQNDIPYRWGYPVKLIIQRNGTPTILSTVSDAKKALARWDLPSAPATAPTSERLSPTHSPKKLQKDWLKG</sequence>
<organism evidence="2 3">
    <name type="scientific">Xenopus laevis</name>
    <name type="common">African clawed frog</name>
    <dbReference type="NCBI Taxonomy" id="8355"/>
    <lineage>
        <taxon>Eukaryota</taxon>
        <taxon>Metazoa</taxon>
        <taxon>Chordata</taxon>
        <taxon>Craniata</taxon>
        <taxon>Vertebrata</taxon>
        <taxon>Euteleostomi</taxon>
        <taxon>Amphibia</taxon>
        <taxon>Batrachia</taxon>
        <taxon>Anura</taxon>
        <taxon>Pipoidea</taxon>
        <taxon>Pipidae</taxon>
        <taxon>Xenopodinae</taxon>
        <taxon>Xenopus</taxon>
        <taxon>Xenopus</taxon>
    </lineage>
</organism>
<dbReference type="Proteomes" id="UP000694892">
    <property type="component" value="Chromosome 2S"/>
</dbReference>
<accession>A0A974HW50</accession>
<dbReference type="EMBL" id="CM004469">
    <property type="protein sequence ID" value="OCT92582.1"/>
    <property type="molecule type" value="Genomic_DNA"/>
</dbReference>